<evidence type="ECO:0000256" key="1">
    <source>
        <dbReference type="SAM" id="MobiDB-lite"/>
    </source>
</evidence>
<evidence type="ECO:0000313" key="2">
    <source>
        <dbReference type="EMBL" id="KHL24733.1"/>
    </source>
</evidence>
<dbReference type="RefSeq" id="WP_039097185.1">
    <property type="nucleotide sequence ID" value="NZ_JTDN01000002.1"/>
</dbReference>
<feature type="region of interest" description="Disordered" evidence="1">
    <location>
        <begin position="20"/>
        <end position="57"/>
    </location>
</feature>
<keyword evidence="3" id="KW-1185">Reference proteome</keyword>
<dbReference type="EMBL" id="JTDN01000002">
    <property type="protein sequence ID" value="KHL24733.1"/>
    <property type="molecule type" value="Genomic_DNA"/>
</dbReference>
<proteinExistence type="predicted"/>
<dbReference type="Proteomes" id="UP000030988">
    <property type="component" value="Unassembled WGS sequence"/>
</dbReference>
<name>A0A0B2BT83_9SPHN</name>
<protein>
    <recommendedName>
        <fullName evidence="4">Pole-organizing protein PopZ</fullName>
    </recommendedName>
</protein>
<accession>A0A0B2BT83</accession>
<dbReference type="AlphaFoldDB" id="A0A0B2BT83"/>
<organism evidence="2 3">
    <name type="scientific">Croceibacterium mercuriale</name>
    <dbReference type="NCBI Taxonomy" id="1572751"/>
    <lineage>
        <taxon>Bacteria</taxon>
        <taxon>Pseudomonadati</taxon>
        <taxon>Pseudomonadota</taxon>
        <taxon>Alphaproteobacteria</taxon>
        <taxon>Sphingomonadales</taxon>
        <taxon>Erythrobacteraceae</taxon>
        <taxon>Croceibacterium</taxon>
    </lineage>
</organism>
<reference evidence="2 3" key="1">
    <citation type="submission" date="2014-11" db="EMBL/GenBank/DDBJ databases">
        <title>Draft genome sequence of Kirrobacter mercurialis.</title>
        <authorList>
            <person name="Coil D.A."/>
            <person name="Eisen J.A."/>
        </authorList>
    </citation>
    <scope>NUCLEOTIDE SEQUENCE [LARGE SCALE GENOMIC DNA]</scope>
    <source>
        <strain evidence="2 3">Coronado</strain>
    </source>
</reference>
<feature type="compositionally biased region" description="Pro residues" evidence="1">
    <location>
        <begin position="23"/>
        <end position="39"/>
    </location>
</feature>
<evidence type="ECO:0000313" key="3">
    <source>
        <dbReference type="Proteomes" id="UP000030988"/>
    </source>
</evidence>
<evidence type="ECO:0008006" key="4">
    <source>
        <dbReference type="Google" id="ProtNLM"/>
    </source>
</evidence>
<dbReference type="OrthoDB" id="7189469at2"/>
<sequence length="149" mass="15372">MQLGNEASVEDILASIKRVIARDPPPPRPAAPAPVPVPPAAAAAPTMRDPEPVEPADAEEAAEVLAVVEAAVQPDPAPLTSDATDGALRASFSQLTAIAGLTQDGAAPLDDAVQQALRPLLAQWLDAHLPALVERLVREEIARIAGPRG</sequence>
<comment type="caution">
    <text evidence="2">The sequence shown here is derived from an EMBL/GenBank/DDBJ whole genome shotgun (WGS) entry which is preliminary data.</text>
</comment>
<dbReference type="STRING" id="1572751.PK98_12420"/>
<gene>
    <name evidence="2" type="ORF">PK98_12420</name>
</gene>
<dbReference type="Pfam" id="PF10691">
    <property type="entry name" value="DUF2497"/>
    <property type="match status" value="1"/>
</dbReference>
<dbReference type="InterPro" id="IPR019632">
    <property type="entry name" value="DUF2497"/>
</dbReference>